<dbReference type="PANTHER" id="PTHR43673">
    <property type="entry name" value="NAD(P)H NITROREDUCTASE YDGI-RELATED"/>
    <property type="match status" value="1"/>
</dbReference>
<evidence type="ECO:0000256" key="3">
    <source>
        <dbReference type="ARBA" id="ARBA00022630"/>
    </source>
</evidence>
<dbReference type="GeneID" id="98674188"/>
<feature type="domain" description="Nitroreductase" evidence="6">
    <location>
        <begin position="8"/>
        <end position="61"/>
    </location>
</feature>
<dbReference type="GO" id="GO:0016491">
    <property type="term" value="F:oxidoreductase activity"/>
    <property type="evidence" value="ECO:0007669"/>
    <property type="project" value="UniProtKB-KW"/>
</dbReference>
<dbReference type="InterPro" id="IPR000415">
    <property type="entry name" value="Nitroreductase-like"/>
</dbReference>
<dbReference type="InterPro" id="IPR029479">
    <property type="entry name" value="Nitroreductase"/>
</dbReference>
<evidence type="ECO:0000256" key="4">
    <source>
        <dbReference type="ARBA" id="ARBA00022643"/>
    </source>
</evidence>
<keyword evidence="3" id="KW-0285">Flavoprotein</keyword>
<sequence>MDFLALAKKRYACRKYLDRKVEPEKLAAVLEAGRVAPTGANRQPQRLIVVESPEGMERLARCTRDFGAPAAVVVCADTSEVWTRKCDGKRIGDIDASIVTDHMMLAAASLGLDTLWICMFKPEAVREEFGLPDTVEPVNILLIGYGADAPASPDRHATLRKPLEETVFYERFGQKR</sequence>
<gene>
    <name evidence="7" type="ORF">A5CPEGH6_22010</name>
</gene>
<reference evidence="8" key="1">
    <citation type="submission" date="2019-06" db="EMBL/GenBank/DDBJ databases">
        <title>Alistipes onderdonkii subsp. vulgaris subsp. nov., Alistipes dispar sp. nov. and Alistipes communis sp. nov., isolated from human faeces, and creation of Alistipes onderdonkii subsp. onderdonkii subsp. nov.</title>
        <authorList>
            <person name="Sakamoto M."/>
            <person name="Ikeyama N."/>
            <person name="Ogata Y."/>
            <person name="Suda W."/>
            <person name="Iino T."/>
            <person name="Hattori M."/>
            <person name="Ohkuma M."/>
        </authorList>
    </citation>
    <scope>NUCLEOTIDE SEQUENCE [LARGE SCALE GENOMIC DNA]</scope>
    <source>
        <strain evidence="8">5CPEGH6</strain>
    </source>
</reference>
<evidence type="ECO:0000256" key="1">
    <source>
        <dbReference type="ARBA" id="ARBA00001917"/>
    </source>
</evidence>
<protein>
    <submittedName>
        <fullName evidence="7">Nitroreductase</fullName>
    </submittedName>
</protein>
<dbReference type="KEGG" id="ada:A5CPEGH6_22010"/>
<dbReference type="Pfam" id="PF00881">
    <property type="entry name" value="Nitroreductase"/>
    <property type="match status" value="2"/>
</dbReference>
<proteinExistence type="inferred from homology"/>
<keyword evidence="4" id="KW-0288">FMN</keyword>
<comment type="similarity">
    <text evidence="2">Belongs to the nitroreductase family.</text>
</comment>
<dbReference type="SUPFAM" id="SSF55469">
    <property type="entry name" value="FMN-dependent nitroreductase-like"/>
    <property type="match status" value="1"/>
</dbReference>
<comment type="cofactor">
    <cofactor evidence="1">
        <name>FMN</name>
        <dbReference type="ChEBI" id="CHEBI:58210"/>
    </cofactor>
</comment>
<dbReference type="RefSeq" id="WP_141429721.1">
    <property type="nucleotide sequence ID" value="NZ_AP019736.1"/>
</dbReference>
<evidence type="ECO:0000256" key="5">
    <source>
        <dbReference type="ARBA" id="ARBA00023002"/>
    </source>
</evidence>
<keyword evidence="8" id="KW-1185">Reference proteome</keyword>
<dbReference type="Gene3D" id="3.40.109.10">
    <property type="entry name" value="NADH Oxidase"/>
    <property type="match status" value="1"/>
</dbReference>
<evidence type="ECO:0000256" key="2">
    <source>
        <dbReference type="ARBA" id="ARBA00007118"/>
    </source>
</evidence>
<organism evidence="7 8">
    <name type="scientific">Alistipes dispar</name>
    <dbReference type="NCBI Taxonomy" id="2585119"/>
    <lineage>
        <taxon>Bacteria</taxon>
        <taxon>Pseudomonadati</taxon>
        <taxon>Bacteroidota</taxon>
        <taxon>Bacteroidia</taxon>
        <taxon>Bacteroidales</taxon>
        <taxon>Rikenellaceae</taxon>
        <taxon>Alistipes</taxon>
    </lineage>
</organism>
<evidence type="ECO:0000313" key="7">
    <source>
        <dbReference type="EMBL" id="BBL07563.1"/>
    </source>
</evidence>
<dbReference type="CDD" id="cd20609">
    <property type="entry name" value="nitroreductase"/>
    <property type="match status" value="1"/>
</dbReference>
<dbReference type="AlphaFoldDB" id="A0A4Y1X2M0"/>
<dbReference type="Proteomes" id="UP000319374">
    <property type="component" value="Chromosome"/>
</dbReference>
<evidence type="ECO:0000313" key="8">
    <source>
        <dbReference type="Proteomes" id="UP000319374"/>
    </source>
</evidence>
<name>A0A4Y1X2M0_9BACT</name>
<accession>A0A4Y1X2M0</accession>
<feature type="domain" description="Nitroreductase" evidence="6">
    <location>
        <begin position="66"/>
        <end position="145"/>
    </location>
</feature>
<keyword evidence="5" id="KW-0560">Oxidoreductase</keyword>
<evidence type="ECO:0000259" key="6">
    <source>
        <dbReference type="Pfam" id="PF00881"/>
    </source>
</evidence>
<dbReference type="PANTHER" id="PTHR43673:SF2">
    <property type="entry name" value="NITROREDUCTASE"/>
    <property type="match status" value="1"/>
</dbReference>
<dbReference type="OrthoDB" id="9809288at2"/>
<dbReference type="EMBL" id="AP019736">
    <property type="protein sequence ID" value="BBL07563.1"/>
    <property type="molecule type" value="Genomic_DNA"/>
</dbReference>